<evidence type="ECO:0000256" key="2">
    <source>
        <dbReference type="ARBA" id="ARBA00023186"/>
    </source>
</evidence>
<keyword evidence="8" id="KW-1185">Reference proteome</keyword>
<dbReference type="PANTHER" id="PTHR21237">
    <property type="entry name" value="GRPE PROTEIN"/>
    <property type="match status" value="1"/>
</dbReference>
<dbReference type="HAMAP" id="MF_01151">
    <property type="entry name" value="GrpE"/>
    <property type="match status" value="1"/>
</dbReference>
<keyword evidence="3" id="KW-0963">Cytoplasm</keyword>
<dbReference type="GO" id="GO:0051082">
    <property type="term" value="F:unfolded protein binding"/>
    <property type="evidence" value="ECO:0007669"/>
    <property type="project" value="TreeGrafter"/>
</dbReference>
<dbReference type="PRINTS" id="PR00773">
    <property type="entry name" value="GRPEPROTEIN"/>
</dbReference>
<evidence type="ECO:0000313" key="8">
    <source>
        <dbReference type="Proteomes" id="UP000226079"/>
    </source>
</evidence>
<dbReference type="SUPFAM" id="SSF51064">
    <property type="entry name" value="Head domain of nucleotide exchange factor GrpE"/>
    <property type="match status" value="1"/>
</dbReference>
<comment type="similarity">
    <text evidence="1 3 4">Belongs to the GrpE family.</text>
</comment>
<organism evidence="7 8">
    <name type="scientific">Propionicimonas paludicola</name>
    <dbReference type="NCBI Taxonomy" id="185243"/>
    <lineage>
        <taxon>Bacteria</taxon>
        <taxon>Bacillati</taxon>
        <taxon>Actinomycetota</taxon>
        <taxon>Actinomycetes</taxon>
        <taxon>Propionibacteriales</taxon>
        <taxon>Nocardioidaceae</taxon>
        <taxon>Propionicimonas</taxon>
    </lineage>
</organism>
<evidence type="ECO:0000256" key="1">
    <source>
        <dbReference type="ARBA" id="ARBA00009054"/>
    </source>
</evidence>
<dbReference type="AlphaFoldDB" id="A0A2A9CMR1"/>
<dbReference type="InterPro" id="IPR009012">
    <property type="entry name" value="GrpE_head"/>
</dbReference>
<dbReference type="InterPro" id="IPR013805">
    <property type="entry name" value="GrpE_CC"/>
</dbReference>
<evidence type="ECO:0000313" key="7">
    <source>
        <dbReference type="EMBL" id="PFG15683.1"/>
    </source>
</evidence>
<dbReference type="PANTHER" id="PTHR21237:SF23">
    <property type="entry name" value="GRPE PROTEIN HOMOLOG, MITOCHONDRIAL"/>
    <property type="match status" value="1"/>
</dbReference>
<dbReference type="GO" id="GO:0000774">
    <property type="term" value="F:adenyl-nucleotide exchange factor activity"/>
    <property type="evidence" value="ECO:0007669"/>
    <property type="project" value="InterPro"/>
</dbReference>
<dbReference type="GO" id="GO:0006457">
    <property type="term" value="P:protein folding"/>
    <property type="evidence" value="ECO:0007669"/>
    <property type="project" value="InterPro"/>
</dbReference>
<evidence type="ECO:0000256" key="6">
    <source>
        <dbReference type="SAM" id="MobiDB-lite"/>
    </source>
</evidence>
<feature type="coiled-coil region" evidence="5">
    <location>
        <begin position="54"/>
        <end position="81"/>
    </location>
</feature>
<dbReference type="GO" id="GO:0051087">
    <property type="term" value="F:protein-folding chaperone binding"/>
    <property type="evidence" value="ECO:0007669"/>
    <property type="project" value="InterPro"/>
</dbReference>
<comment type="function">
    <text evidence="3">Participates actively in the response to hyperosmotic and heat shock by preventing the aggregation of stress-denatured proteins, in association with DnaK and GrpE. It is the nucleotide exchange factor for DnaK and may function as a thermosensor. Unfolded proteins bind initially to DnaJ; upon interaction with the DnaJ-bound protein, DnaK hydrolyzes its bound ATP, resulting in the formation of a stable complex. GrpE releases ADP from DnaK; ATP binding to DnaK triggers the release of the substrate protein, thus completing the reaction cycle. Several rounds of ATP-dependent interactions between DnaJ, DnaK and GrpE are required for fully efficient folding.</text>
</comment>
<dbReference type="GO" id="GO:0005737">
    <property type="term" value="C:cytoplasm"/>
    <property type="evidence" value="ECO:0007669"/>
    <property type="project" value="UniProtKB-SubCell"/>
</dbReference>
<evidence type="ECO:0000256" key="5">
    <source>
        <dbReference type="SAM" id="Coils"/>
    </source>
</evidence>
<sequence length="189" mass="20546">MSEENTQPTPEPGEDQAPADAMDEALAELLDEAAAGDQQPASAPSETDQLKALVAERTEDLQRLHAEYANYKKRVDRDRALSRAAGIEAVILDLLPILDSIEAAREHDELVGGFRLVAEEFEKTASKYGLETFGEVGELFDPQIHEALMQLPMEGELAGPTVSAVMQRGVKLNERVIRPARVGVADPDA</sequence>
<dbReference type="EMBL" id="PDJC01000001">
    <property type="protein sequence ID" value="PFG15683.1"/>
    <property type="molecule type" value="Genomic_DNA"/>
</dbReference>
<dbReference type="Gene3D" id="2.30.22.10">
    <property type="entry name" value="Head domain of nucleotide exchange factor GrpE"/>
    <property type="match status" value="1"/>
</dbReference>
<keyword evidence="2 3" id="KW-0143">Chaperone</keyword>
<dbReference type="GO" id="GO:0042803">
    <property type="term" value="F:protein homodimerization activity"/>
    <property type="evidence" value="ECO:0007669"/>
    <property type="project" value="InterPro"/>
</dbReference>
<dbReference type="Pfam" id="PF01025">
    <property type="entry name" value="GrpE"/>
    <property type="match status" value="1"/>
</dbReference>
<evidence type="ECO:0000256" key="4">
    <source>
        <dbReference type="RuleBase" id="RU004478"/>
    </source>
</evidence>
<gene>
    <name evidence="3" type="primary">grpE</name>
    <name evidence="7" type="ORF">ATK74_0203</name>
</gene>
<dbReference type="SUPFAM" id="SSF58014">
    <property type="entry name" value="Coiled-coil domain of nucleotide exchange factor GrpE"/>
    <property type="match status" value="1"/>
</dbReference>
<feature type="compositionally biased region" description="Acidic residues" evidence="6">
    <location>
        <begin position="21"/>
        <end position="31"/>
    </location>
</feature>
<comment type="caution">
    <text evidence="7">The sequence shown here is derived from an EMBL/GenBank/DDBJ whole genome shotgun (WGS) entry which is preliminary data.</text>
</comment>
<dbReference type="Gene3D" id="3.90.20.20">
    <property type="match status" value="1"/>
</dbReference>
<protein>
    <recommendedName>
        <fullName evidence="3">Protein GrpE</fullName>
    </recommendedName>
    <alternativeName>
        <fullName evidence="3">HSP-70 cofactor</fullName>
    </alternativeName>
</protein>
<reference evidence="7 8" key="1">
    <citation type="submission" date="2017-10" db="EMBL/GenBank/DDBJ databases">
        <title>Sequencing the genomes of 1000 actinobacteria strains.</title>
        <authorList>
            <person name="Klenk H.-P."/>
        </authorList>
    </citation>
    <scope>NUCLEOTIDE SEQUENCE [LARGE SCALE GENOMIC DNA]</scope>
    <source>
        <strain evidence="7 8">DSM 15597</strain>
    </source>
</reference>
<keyword evidence="3" id="KW-0346">Stress response</keyword>
<comment type="subunit">
    <text evidence="3">Homodimer.</text>
</comment>
<accession>A0A2A9CMR1</accession>
<dbReference type="InterPro" id="IPR000740">
    <property type="entry name" value="GrpE"/>
</dbReference>
<dbReference type="CDD" id="cd00446">
    <property type="entry name" value="GrpE"/>
    <property type="match status" value="1"/>
</dbReference>
<evidence type="ECO:0000256" key="3">
    <source>
        <dbReference type="HAMAP-Rule" id="MF_01151"/>
    </source>
</evidence>
<proteinExistence type="inferred from homology"/>
<name>A0A2A9CMR1_9ACTN</name>
<dbReference type="RefSeq" id="WP_342745412.1">
    <property type="nucleotide sequence ID" value="NZ_PDJC01000001.1"/>
</dbReference>
<feature type="region of interest" description="Disordered" evidence="6">
    <location>
        <begin position="1"/>
        <end position="48"/>
    </location>
</feature>
<comment type="subcellular location">
    <subcellularLocation>
        <location evidence="3">Cytoplasm</location>
    </subcellularLocation>
</comment>
<keyword evidence="5" id="KW-0175">Coiled coil</keyword>
<dbReference type="Proteomes" id="UP000226079">
    <property type="component" value="Unassembled WGS sequence"/>
</dbReference>